<feature type="compositionally biased region" description="Polar residues" evidence="1">
    <location>
        <begin position="51"/>
        <end position="66"/>
    </location>
</feature>
<feature type="region of interest" description="Disordered" evidence="1">
    <location>
        <begin position="1"/>
        <end position="78"/>
    </location>
</feature>
<protein>
    <submittedName>
        <fullName evidence="2">Uncharacterized protein</fullName>
    </submittedName>
</protein>
<organism evidence="2 3">
    <name type="scientific">Nesidiocoris tenuis</name>
    <dbReference type="NCBI Taxonomy" id="355587"/>
    <lineage>
        <taxon>Eukaryota</taxon>
        <taxon>Metazoa</taxon>
        <taxon>Ecdysozoa</taxon>
        <taxon>Arthropoda</taxon>
        <taxon>Hexapoda</taxon>
        <taxon>Insecta</taxon>
        <taxon>Pterygota</taxon>
        <taxon>Neoptera</taxon>
        <taxon>Paraneoptera</taxon>
        <taxon>Hemiptera</taxon>
        <taxon>Heteroptera</taxon>
        <taxon>Panheteroptera</taxon>
        <taxon>Cimicomorpha</taxon>
        <taxon>Miridae</taxon>
        <taxon>Dicyphina</taxon>
        <taxon>Nesidiocoris</taxon>
    </lineage>
</organism>
<evidence type="ECO:0000313" key="2">
    <source>
        <dbReference type="EMBL" id="CAB0012650.1"/>
    </source>
</evidence>
<sequence length="78" mass="8317">MFAYQAVRTAERRRIRTDGARAPRSETNLASRDDSGCAVPQRSPGCPIGRQSMQGEESQDVRSSSGHAAEVQAGGEPA</sequence>
<reference evidence="2 3" key="1">
    <citation type="submission" date="2020-02" db="EMBL/GenBank/DDBJ databases">
        <authorList>
            <person name="Ferguson B K."/>
        </authorList>
    </citation>
    <scope>NUCLEOTIDE SEQUENCE [LARGE SCALE GENOMIC DNA]</scope>
</reference>
<feature type="compositionally biased region" description="Basic and acidic residues" evidence="1">
    <location>
        <begin position="9"/>
        <end position="24"/>
    </location>
</feature>
<dbReference type="Proteomes" id="UP000479000">
    <property type="component" value="Unassembled WGS sequence"/>
</dbReference>
<name>A0A6H5H8N8_9HEMI</name>
<evidence type="ECO:0000256" key="1">
    <source>
        <dbReference type="SAM" id="MobiDB-lite"/>
    </source>
</evidence>
<dbReference type="EMBL" id="CADCXU010025611">
    <property type="protein sequence ID" value="CAB0012650.1"/>
    <property type="molecule type" value="Genomic_DNA"/>
</dbReference>
<proteinExistence type="predicted"/>
<keyword evidence="3" id="KW-1185">Reference proteome</keyword>
<evidence type="ECO:0000313" key="3">
    <source>
        <dbReference type="Proteomes" id="UP000479000"/>
    </source>
</evidence>
<accession>A0A6H5H8N8</accession>
<gene>
    <name evidence="2" type="ORF">NTEN_LOCUS17357</name>
</gene>
<dbReference type="AlphaFoldDB" id="A0A6H5H8N8"/>